<dbReference type="KEGG" id="muc:MuYL_0398"/>
<name>A0A223NS25_9SPHI</name>
<evidence type="ECO:0000313" key="2">
    <source>
        <dbReference type="Proteomes" id="UP000215002"/>
    </source>
</evidence>
<sequence>MVKVNMEYISIQTVQMAQRLFQIYNILIYTKLCDDKYVLLFPFPGFVR</sequence>
<dbReference type="Proteomes" id="UP000215002">
    <property type="component" value="Chromosome"/>
</dbReference>
<dbReference type="EMBL" id="CP022743">
    <property type="protein sequence ID" value="ASU32301.1"/>
    <property type="molecule type" value="Genomic_DNA"/>
</dbReference>
<reference evidence="1 2" key="1">
    <citation type="submission" date="2017-08" db="EMBL/GenBank/DDBJ databases">
        <title>Complete genome sequence of Mucilaginibacter sp. strain BJC16-A31.</title>
        <authorList>
            <consortium name="Henan University of Science and Technology"/>
            <person name="You X."/>
        </authorList>
    </citation>
    <scope>NUCLEOTIDE SEQUENCE [LARGE SCALE GENOMIC DNA]</scope>
    <source>
        <strain evidence="1 2">BJC16-A31</strain>
    </source>
</reference>
<accession>A0A223NS25</accession>
<evidence type="ECO:0000313" key="1">
    <source>
        <dbReference type="EMBL" id="ASU32301.1"/>
    </source>
</evidence>
<gene>
    <name evidence="1" type="ORF">MuYL_0398</name>
</gene>
<keyword evidence="2" id="KW-1185">Reference proteome</keyword>
<proteinExistence type="predicted"/>
<dbReference type="AlphaFoldDB" id="A0A223NS25"/>
<protein>
    <submittedName>
        <fullName evidence="1">Uncharacterized protein</fullName>
    </submittedName>
</protein>
<organism evidence="1 2">
    <name type="scientific">Mucilaginibacter xinganensis</name>
    <dbReference type="NCBI Taxonomy" id="1234841"/>
    <lineage>
        <taxon>Bacteria</taxon>
        <taxon>Pseudomonadati</taxon>
        <taxon>Bacteroidota</taxon>
        <taxon>Sphingobacteriia</taxon>
        <taxon>Sphingobacteriales</taxon>
        <taxon>Sphingobacteriaceae</taxon>
        <taxon>Mucilaginibacter</taxon>
    </lineage>
</organism>